<dbReference type="InterPro" id="IPR035185">
    <property type="entry name" value="DUF5305"/>
</dbReference>
<dbReference type="EMBL" id="JBHTBF010000002">
    <property type="protein sequence ID" value="MFC7317814.1"/>
    <property type="molecule type" value="Genomic_DNA"/>
</dbReference>
<name>A0ABD6ACR7_9EURY</name>
<evidence type="ECO:0000256" key="1">
    <source>
        <dbReference type="SAM" id="Phobius"/>
    </source>
</evidence>
<keyword evidence="3" id="KW-1185">Reference proteome</keyword>
<organism evidence="2 3">
    <name type="scientific">Halomarina halobia</name>
    <dbReference type="NCBI Taxonomy" id="3033386"/>
    <lineage>
        <taxon>Archaea</taxon>
        <taxon>Methanobacteriati</taxon>
        <taxon>Methanobacteriota</taxon>
        <taxon>Stenosarchaea group</taxon>
        <taxon>Halobacteria</taxon>
        <taxon>Halobacteriales</taxon>
        <taxon>Natronomonadaceae</taxon>
        <taxon>Halomarina</taxon>
    </lineage>
</organism>
<comment type="caution">
    <text evidence="2">The sequence shown here is derived from an EMBL/GenBank/DDBJ whole genome shotgun (WGS) entry which is preliminary data.</text>
</comment>
<reference evidence="2 3" key="1">
    <citation type="journal article" date="2019" name="Int. J. Syst. Evol. Microbiol.">
        <title>The Global Catalogue of Microorganisms (GCM) 10K type strain sequencing project: providing services to taxonomists for standard genome sequencing and annotation.</title>
        <authorList>
            <consortium name="The Broad Institute Genomics Platform"/>
            <consortium name="The Broad Institute Genome Sequencing Center for Infectious Disease"/>
            <person name="Wu L."/>
            <person name="Ma J."/>
        </authorList>
    </citation>
    <scope>NUCLEOTIDE SEQUENCE [LARGE SCALE GENOMIC DNA]</scope>
    <source>
        <strain evidence="2 3">PSR21</strain>
    </source>
</reference>
<dbReference type="Proteomes" id="UP001596547">
    <property type="component" value="Unassembled WGS sequence"/>
</dbReference>
<feature type="transmembrane region" description="Helical" evidence="1">
    <location>
        <begin position="20"/>
        <end position="39"/>
    </location>
</feature>
<dbReference type="RefSeq" id="WP_276302946.1">
    <property type="nucleotide sequence ID" value="NZ_CP119992.1"/>
</dbReference>
<keyword evidence="1" id="KW-0472">Membrane</keyword>
<evidence type="ECO:0000313" key="2">
    <source>
        <dbReference type="EMBL" id="MFC7317814.1"/>
    </source>
</evidence>
<dbReference type="Pfam" id="PF17231">
    <property type="entry name" value="DUF5305"/>
    <property type="match status" value="1"/>
</dbReference>
<proteinExistence type="predicted"/>
<dbReference type="AlphaFoldDB" id="A0ABD6ACR7"/>
<evidence type="ECO:0000313" key="3">
    <source>
        <dbReference type="Proteomes" id="UP001596547"/>
    </source>
</evidence>
<keyword evidence="1" id="KW-1133">Transmembrane helix</keyword>
<gene>
    <name evidence="2" type="ORF">ACFQPE_13595</name>
</gene>
<accession>A0ABD6ACR7</accession>
<sequence length="357" mass="38863">MTRQGVRRVAVLVARHGPALVVGLCVLGAVSLGSAAWLYTNPPTTEVTDATEQVSVRSDLHTSAVVTENNTLYPEGTTVRDQPVYFVSATPTATVSVRTAVSPSDPGATRVNQSLALVVRGVRDGQVFWEETRVLASDEVRPTNGTATTNATVDMRRVYGNVRAVTNDVGTAGSVEVLLRMEVGYETARYSGTESETVPVQLTERWYSIDRASIEQADSTPVTRTVVVPQRNRLGYQLPGVLGGVALVLGGATGVLFTRLDDPVALERELQRDRYAEWISSGELDSAVGERFVSLQSLEDVVDLAIDTHRRVIFDAERELYAVIDGDIVYYYDPSGRYSSVSDSDTDDRYGGFVFDQ</sequence>
<protein>
    <submittedName>
        <fullName evidence="2">DUF5305 family protein</fullName>
    </submittedName>
</protein>
<dbReference type="GeneID" id="79315503"/>
<keyword evidence="1" id="KW-0812">Transmembrane</keyword>